<dbReference type="OrthoDB" id="435593at2759"/>
<dbReference type="InterPro" id="IPR016024">
    <property type="entry name" value="ARM-type_fold"/>
</dbReference>
<keyword evidence="7" id="KW-0007">Acetylation</keyword>
<evidence type="ECO:0000256" key="11">
    <source>
        <dbReference type="ARBA" id="ARBA00067328"/>
    </source>
</evidence>
<evidence type="ECO:0000256" key="6">
    <source>
        <dbReference type="ARBA" id="ARBA00022927"/>
    </source>
</evidence>
<evidence type="ECO:0000256" key="3">
    <source>
        <dbReference type="ARBA" id="ARBA00022448"/>
    </source>
</evidence>
<dbReference type="Pfam" id="PF24139">
    <property type="entry name" value="TPR_TNPO3_IPO13_4th"/>
    <property type="match status" value="1"/>
</dbReference>
<dbReference type="Gene3D" id="1.25.10.10">
    <property type="entry name" value="Leucine-rich Repeat Variant"/>
    <property type="match status" value="1"/>
</dbReference>
<evidence type="ECO:0000256" key="4">
    <source>
        <dbReference type="ARBA" id="ARBA00022490"/>
    </source>
</evidence>
<keyword evidence="6" id="KW-0653">Protein transport</keyword>
<comment type="subunit">
    <text evidence="10">Interacts with (GTP-bound) Ran. Interacts with (phosphorylated) SFRS1 and SFRS2; leading to their nuclear import. Interacts with NUP62. Interacts with RBM4. Interacts with CPSF6, promoting its nuclear import.</text>
</comment>
<organism evidence="12">
    <name type="scientific">Daphnia magna</name>
    <dbReference type="NCBI Taxonomy" id="35525"/>
    <lineage>
        <taxon>Eukaryota</taxon>
        <taxon>Metazoa</taxon>
        <taxon>Ecdysozoa</taxon>
        <taxon>Arthropoda</taxon>
        <taxon>Crustacea</taxon>
        <taxon>Branchiopoda</taxon>
        <taxon>Diplostraca</taxon>
        <taxon>Cladocera</taxon>
        <taxon>Anomopoda</taxon>
        <taxon>Daphniidae</taxon>
        <taxon>Daphnia</taxon>
    </lineage>
</organism>
<reference evidence="12" key="2">
    <citation type="submission" date="2015-10" db="EMBL/GenBank/DDBJ databases">
        <authorList>
            <person name="Gilbert D.G."/>
        </authorList>
    </citation>
    <scope>NUCLEOTIDE SEQUENCE</scope>
</reference>
<dbReference type="GO" id="GO:0031267">
    <property type="term" value="F:small GTPase binding"/>
    <property type="evidence" value="ECO:0007669"/>
    <property type="project" value="InterPro"/>
</dbReference>
<dbReference type="InterPro" id="IPR057942">
    <property type="entry name" value="TPR_TNPO3_IPO13_3rd"/>
</dbReference>
<evidence type="ECO:0000256" key="5">
    <source>
        <dbReference type="ARBA" id="ARBA00022553"/>
    </source>
</evidence>
<name>A0A0N7ZK84_9CRUS</name>
<dbReference type="Pfam" id="PF24138">
    <property type="entry name" value="TPR_TNPO3_IPO13_2nd"/>
    <property type="match status" value="1"/>
</dbReference>
<dbReference type="Pfam" id="PF08389">
    <property type="entry name" value="Xpo1"/>
    <property type="match status" value="1"/>
</dbReference>
<evidence type="ECO:0000256" key="9">
    <source>
        <dbReference type="ARBA" id="ARBA00060097"/>
    </source>
</evidence>
<dbReference type="InterPro" id="IPR058537">
    <property type="entry name" value="TPR_TNPO3_IPO13_4th"/>
</dbReference>
<evidence type="ECO:0000256" key="10">
    <source>
        <dbReference type="ARBA" id="ARBA00063116"/>
    </source>
</evidence>
<dbReference type="SUPFAM" id="SSF48371">
    <property type="entry name" value="ARM repeat"/>
    <property type="match status" value="1"/>
</dbReference>
<keyword evidence="4" id="KW-0963">Cytoplasm</keyword>
<keyword evidence="8" id="KW-0539">Nucleus</keyword>
<dbReference type="GO" id="GO:0005635">
    <property type="term" value="C:nuclear envelope"/>
    <property type="evidence" value="ECO:0007669"/>
    <property type="project" value="UniProtKB-SubCell"/>
</dbReference>
<evidence type="ECO:0000256" key="1">
    <source>
        <dbReference type="ARBA" id="ARBA00004259"/>
    </source>
</evidence>
<comment type="function">
    <text evidence="9">Importin, which transports target proteins into the nucleus. Specifically mediates the nuclear import of splicing factor serine/arginine (SR) proteins, such as RBM4, SFRS1 and SFRS2, by recognizing phosphorylated SR domains. Also mediates the nuclear import of serine/arginine (SR) protein CPSF6, independently of CPSF6 phosphorylation. The nuclear import process is regulated by the small GTPase Ran that partitions between cytoplasm and nucleus in the predominantly GDP- and GTP-bound form, respectively. Importin associates with target cargo proteins in the cytoplasm, and the competitive binding of GTP-bound Ran induces the release of cargos in the nucleus.</text>
</comment>
<dbReference type="EMBL" id="GDIP01237265">
    <property type="protein sequence ID" value="JAI86136.1"/>
    <property type="molecule type" value="Transcribed_RNA"/>
</dbReference>
<evidence type="ECO:0000256" key="2">
    <source>
        <dbReference type="ARBA" id="ARBA00004496"/>
    </source>
</evidence>
<accession>A0A0N7ZK84</accession>
<dbReference type="InterPro" id="IPR013598">
    <property type="entry name" value="Exportin-1/Importin-b-like"/>
</dbReference>
<dbReference type="Pfam" id="PF24140">
    <property type="entry name" value="TPR_TNPO3_IPO13_3rd"/>
    <property type="match status" value="1"/>
</dbReference>
<dbReference type="InterPro" id="IPR051345">
    <property type="entry name" value="Importin_beta-like_NTR"/>
</dbReference>
<proteinExistence type="predicted"/>
<dbReference type="InterPro" id="IPR057941">
    <property type="entry name" value="TPR_TNPO3_IPO13_2nd"/>
</dbReference>
<protein>
    <recommendedName>
        <fullName evidence="11">Transportin-3</fullName>
    </recommendedName>
</protein>
<dbReference type="GO" id="GO:0005737">
    <property type="term" value="C:cytoplasm"/>
    <property type="evidence" value="ECO:0007669"/>
    <property type="project" value="UniProtKB-SubCell"/>
</dbReference>
<dbReference type="InterPro" id="IPR001494">
    <property type="entry name" value="Importin-beta_N"/>
</dbReference>
<reference evidence="12" key="1">
    <citation type="submission" date="2015-10" db="EMBL/GenBank/DDBJ databases">
        <title>Daphnia magna gene sets from two clonal populations assembled and annotated with EvidentialGene.</title>
        <authorList>
            <person name="Gilbert D."/>
            <person name="Podicheti R."/>
            <person name="Orsini L."/>
            <person name="Colbourne J."/>
            <person name="Pfrender M."/>
        </authorList>
    </citation>
    <scope>NUCLEOTIDE SEQUENCE</scope>
</reference>
<sequence>MNELPAIEVVYDALNALYHNPDPISKERASQWLGDLQKSIFAWKIADQLLHVKKDMESCYFGAQTLRTKIQFAFHELPSEAHNSLRDSMLNHLRQINEHTNTVIVTQLCLALADLLLQMTSWKTPIQDLIQTFGPKNNFETTHIWPLLEVLTVLPEEMGSRTLRLGANRRSEVLKLFAGSTENVLHLLDSCLTIPSSDRLIGVRLLRCFSSWVHLQAVTLHQLTSCATLGHVFATLSSHHSTPLLHEAASDAVCALLQVVADQENEDNTTQNGQLTSTLNELRTLEDSLVQSIKNLEPAYHLAVAEEDTEKALNYCRVFTEIAEALLHRMLESTKNNNGTMNTSNLFGLLDLVLTCVGHHDYEVAEITFGFWYKLSEDLYHANDDDRTIKFKPYIERLIGAVCRHCQMEPDHEGVLEESDDFAGFRSRVSELVKDVVFIVGSASVFKHCFYSIHGQNNLPWEVTESALFIMQAVAKNILPDENEVVQSVVESLLQVPESAHAAVRFTTLLLLGELGEWMDKHPAVVEPVLHCVLRSINDPSLAVAASNSLEAITSICRDHVKSHFDILLQVVSALVTLPIPTETAVRVVKGVTKVCSRLPDHQIADALHQLCKIHVDELTRICQVENQSKVVAKTSSDPVYWLDRLASIFRNLSVNAKKSEQHPCQLAITFTWPCLSMTLDKFQTDRRVMERCCRCLRFALRLIGHQSAPLLQPLVTQMVRLYNAHHHSCFLYLASILVDEYGSENDCIGGLISMLEALLPRAFQLLQEPQGLCHNPDTVDDLFRLFARFLQRNPAAFLHSPALPAIFDCAMQAAALDHRDANASVMQFLSELIHPTRTREEKLSFELRDQLMSTMLRPKGPILISTLITASIFSLSTCSLPNVADVLLEFMLVDRQSISSWMEQTLENLPRQSPSGCVAVRPEQLQDFRHKVIRAETSLELSNALRDFSRLYR</sequence>
<comment type="subcellular location">
    <subcellularLocation>
        <location evidence="2">Cytoplasm</location>
    </subcellularLocation>
    <subcellularLocation>
        <location evidence="1">Nucleus envelope</location>
    </subcellularLocation>
</comment>
<dbReference type="FunFam" id="1.25.10.10:FF:000079">
    <property type="entry name" value="transportin-3 isoform X1"/>
    <property type="match status" value="1"/>
</dbReference>
<keyword evidence="5" id="KW-0597">Phosphoprotein</keyword>
<dbReference type="PANTHER" id="PTHR12363:SF42">
    <property type="entry name" value="TRANSPORTIN-3"/>
    <property type="match status" value="1"/>
</dbReference>
<evidence type="ECO:0000256" key="7">
    <source>
        <dbReference type="ARBA" id="ARBA00022990"/>
    </source>
</evidence>
<dbReference type="PANTHER" id="PTHR12363">
    <property type="entry name" value="TRANSPORTIN 3 AND IMPORTIN 13"/>
    <property type="match status" value="1"/>
</dbReference>
<evidence type="ECO:0000256" key="8">
    <source>
        <dbReference type="ARBA" id="ARBA00023242"/>
    </source>
</evidence>
<evidence type="ECO:0000313" key="12">
    <source>
        <dbReference type="EMBL" id="JAI86136.1"/>
    </source>
</evidence>
<dbReference type="AlphaFoldDB" id="A0A0N7ZK84"/>
<dbReference type="Pfam" id="PF03810">
    <property type="entry name" value="IBN_N"/>
    <property type="match status" value="1"/>
</dbReference>
<dbReference type="GO" id="GO:0006606">
    <property type="term" value="P:protein import into nucleus"/>
    <property type="evidence" value="ECO:0007669"/>
    <property type="project" value="TreeGrafter"/>
</dbReference>
<keyword evidence="3" id="KW-0813">Transport</keyword>
<dbReference type="InterPro" id="IPR011989">
    <property type="entry name" value="ARM-like"/>
</dbReference>